<evidence type="ECO:0000313" key="4">
    <source>
        <dbReference type="Proteomes" id="UP000285906"/>
    </source>
</evidence>
<dbReference type="Proteomes" id="UP000285906">
    <property type="component" value="Unassembled WGS sequence"/>
</dbReference>
<dbReference type="EMBL" id="RAQH01000012">
    <property type="protein sequence ID" value="RKE79133.1"/>
    <property type="molecule type" value="Genomic_DNA"/>
</dbReference>
<dbReference type="InterPro" id="IPR008983">
    <property type="entry name" value="Tumour_necrosis_fac-like_dom"/>
</dbReference>
<reference evidence="2" key="1">
    <citation type="journal article" date="2014" name="Int. J. Syst. Evol. Microbiol.">
        <title>Complete genome of a new Firmicutes species belonging to the dominant human colonic microbiota ('Ruminococcus bicirculans') reveals two chromosomes and a selective capacity to utilize plant glucans.</title>
        <authorList>
            <consortium name="NISC Comparative Sequencing Program"/>
            <person name="Wegmann U."/>
            <person name="Louis P."/>
            <person name="Goesmann A."/>
            <person name="Henrissat B."/>
            <person name="Duncan S.H."/>
            <person name="Flint H.J."/>
        </authorList>
    </citation>
    <scope>NUCLEOTIDE SEQUENCE</scope>
    <source>
        <strain evidence="2">CCM 8490</strain>
    </source>
</reference>
<dbReference type="RefSeq" id="WP_120214921.1">
    <property type="nucleotide sequence ID" value="NZ_BMCW01000004.1"/>
</dbReference>
<keyword evidence="5" id="KW-1185">Reference proteome</keyword>
<feature type="signal peptide" evidence="1">
    <location>
        <begin position="1"/>
        <end position="19"/>
    </location>
</feature>
<evidence type="ECO:0000313" key="5">
    <source>
        <dbReference type="Proteomes" id="UP000658202"/>
    </source>
</evidence>
<evidence type="ECO:0008006" key="6">
    <source>
        <dbReference type="Google" id="ProtNLM"/>
    </source>
</evidence>
<dbReference type="OrthoDB" id="1345111at2"/>
<dbReference type="EMBL" id="BMCW01000004">
    <property type="protein sequence ID" value="GGG60484.1"/>
    <property type="molecule type" value="Genomic_DNA"/>
</dbReference>
<reference evidence="2" key="4">
    <citation type="submission" date="2024-05" db="EMBL/GenBank/DDBJ databases">
        <authorList>
            <person name="Sun Q."/>
            <person name="Sedlacek I."/>
        </authorList>
    </citation>
    <scope>NUCLEOTIDE SEQUENCE</scope>
    <source>
        <strain evidence="2">CCM 8490</strain>
    </source>
</reference>
<comment type="caution">
    <text evidence="3">The sequence shown here is derived from an EMBL/GenBank/DDBJ whole genome shotgun (WGS) entry which is preliminary data.</text>
</comment>
<sequence>MKKHFLLFVVFVLTNIAYAQVGINTSTPKSTLDINGNLKIRTLPVVSTYPTSDQVILILDKNATTGDFEVRQISADILFNNQAYYASKTGSWSLLDLGLGNSWYKVNLTGANDTKLGNPLLFNTGVFTAQQSGVYAVTYEFQLTAGVDLDLLGGKRLGILKNGSTVWDEKVFDGIRLNIVGIITIASVPVTSTTLTSLVHLNSGDTLTFAVNTSGVLPINLGVLTNGKVNINIHKVSNQTQ</sequence>
<dbReference type="AlphaFoldDB" id="A0A420CLG0"/>
<organism evidence="3 4">
    <name type="scientific">Epilithonimonas arachidiradicis</name>
    <dbReference type="NCBI Taxonomy" id="1617282"/>
    <lineage>
        <taxon>Bacteria</taxon>
        <taxon>Pseudomonadati</taxon>
        <taxon>Bacteroidota</taxon>
        <taxon>Flavobacteriia</taxon>
        <taxon>Flavobacteriales</taxon>
        <taxon>Weeksellaceae</taxon>
        <taxon>Chryseobacterium group</taxon>
        <taxon>Epilithonimonas</taxon>
    </lineage>
</organism>
<reference evidence="3 4" key="2">
    <citation type="submission" date="2018-09" db="EMBL/GenBank/DDBJ databases">
        <title>Genomic Encyclopedia of Archaeal and Bacterial Type Strains, Phase II (KMG-II): from individual species to whole genera.</title>
        <authorList>
            <person name="Goeker M."/>
        </authorList>
    </citation>
    <scope>NUCLEOTIDE SEQUENCE [LARGE SCALE GENOMIC DNA]</scope>
    <source>
        <strain evidence="3 4">DSM 27620</strain>
    </source>
</reference>
<dbReference type="Proteomes" id="UP000658202">
    <property type="component" value="Unassembled WGS sequence"/>
</dbReference>
<evidence type="ECO:0000313" key="2">
    <source>
        <dbReference type="EMBL" id="GGG60484.1"/>
    </source>
</evidence>
<protein>
    <recommendedName>
        <fullName evidence="6">C1q domain-containing protein</fullName>
    </recommendedName>
</protein>
<name>A0A420CLG0_9FLAO</name>
<proteinExistence type="predicted"/>
<keyword evidence="1" id="KW-0732">Signal</keyword>
<evidence type="ECO:0000256" key="1">
    <source>
        <dbReference type="SAM" id="SignalP"/>
    </source>
</evidence>
<gene>
    <name evidence="3" type="ORF">BXY58_3398</name>
    <name evidence="2" type="ORF">GCM10007332_22710</name>
</gene>
<feature type="chain" id="PRO_5019446300" description="C1q domain-containing protein" evidence="1">
    <location>
        <begin position="20"/>
        <end position="241"/>
    </location>
</feature>
<accession>A0A420CLG0</accession>
<dbReference type="Gene3D" id="2.60.120.40">
    <property type="match status" value="1"/>
</dbReference>
<evidence type="ECO:0000313" key="3">
    <source>
        <dbReference type="EMBL" id="RKE79133.1"/>
    </source>
</evidence>
<reference evidence="5" key="3">
    <citation type="journal article" date="2019" name="Int. J. Syst. Evol. Microbiol.">
        <title>The Global Catalogue of Microorganisms (GCM) 10K type strain sequencing project: providing services to taxonomists for standard genome sequencing and annotation.</title>
        <authorList>
            <consortium name="The Broad Institute Genomics Platform"/>
            <consortium name="The Broad Institute Genome Sequencing Center for Infectious Disease"/>
            <person name="Wu L."/>
            <person name="Ma J."/>
        </authorList>
    </citation>
    <scope>NUCLEOTIDE SEQUENCE [LARGE SCALE GENOMIC DNA]</scope>
    <source>
        <strain evidence="5">CCM 8490</strain>
    </source>
</reference>